<gene>
    <name evidence="3" type="ORF">NCTC13316_01510</name>
</gene>
<reference evidence="3 4" key="1">
    <citation type="submission" date="2018-06" db="EMBL/GenBank/DDBJ databases">
        <authorList>
            <consortium name="Pathogen Informatics"/>
            <person name="Doyle S."/>
        </authorList>
    </citation>
    <scope>NUCLEOTIDE SEQUENCE [LARGE SCALE GENOMIC DNA]</scope>
    <source>
        <strain evidence="3 4">NCTC13316</strain>
    </source>
</reference>
<dbReference type="InterPro" id="IPR051553">
    <property type="entry name" value="Ran_GTPase-activating"/>
</dbReference>
<dbReference type="InterPro" id="IPR000408">
    <property type="entry name" value="Reg_chr_condens"/>
</dbReference>
<dbReference type="EMBL" id="UGOD01000001">
    <property type="protein sequence ID" value="STX51415.1"/>
    <property type="molecule type" value="Genomic_DNA"/>
</dbReference>
<dbReference type="Pfam" id="PF13540">
    <property type="entry name" value="RCC1_2"/>
    <property type="match status" value="2"/>
</dbReference>
<dbReference type="AlphaFoldDB" id="A0A378JJM2"/>
<feature type="region of interest" description="Disordered" evidence="1">
    <location>
        <begin position="383"/>
        <end position="402"/>
    </location>
</feature>
<dbReference type="PRINTS" id="PR00633">
    <property type="entry name" value="RCCNDNSATION"/>
</dbReference>
<dbReference type="Proteomes" id="UP000254794">
    <property type="component" value="Unassembled WGS sequence"/>
</dbReference>
<organism evidence="3 4">
    <name type="scientific">Legionella busanensis</name>
    <dbReference type="NCBI Taxonomy" id="190655"/>
    <lineage>
        <taxon>Bacteria</taxon>
        <taxon>Pseudomonadati</taxon>
        <taxon>Pseudomonadota</taxon>
        <taxon>Gammaproteobacteria</taxon>
        <taxon>Legionellales</taxon>
        <taxon>Legionellaceae</taxon>
        <taxon>Legionella</taxon>
    </lineage>
</organism>
<dbReference type="GO" id="GO:0005737">
    <property type="term" value="C:cytoplasm"/>
    <property type="evidence" value="ECO:0007669"/>
    <property type="project" value="TreeGrafter"/>
</dbReference>
<keyword evidence="4" id="KW-1185">Reference proteome</keyword>
<dbReference type="Gene3D" id="2.130.10.30">
    <property type="entry name" value="Regulator of chromosome condensation 1/beta-lactamase-inhibitor protein II"/>
    <property type="match status" value="2"/>
</dbReference>
<evidence type="ECO:0000259" key="2">
    <source>
        <dbReference type="PROSITE" id="PS50181"/>
    </source>
</evidence>
<dbReference type="SUPFAM" id="SSF50985">
    <property type="entry name" value="RCC1/BLIP-II"/>
    <property type="match status" value="1"/>
</dbReference>
<evidence type="ECO:0000256" key="1">
    <source>
        <dbReference type="SAM" id="MobiDB-lite"/>
    </source>
</evidence>
<dbReference type="PROSITE" id="PS50012">
    <property type="entry name" value="RCC1_3"/>
    <property type="match status" value="1"/>
</dbReference>
<accession>A0A378JJM2</accession>
<dbReference type="InterPro" id="IPR009091">
    <property type="entry name" value="RCC1/BLIP-II"/>
</dbReference>
<dbReference type="PROSITE" id="PS50181">
    <property type="entry name" value="FBOX"/>
    <property type="match status" value="1"/>
</dbReference>
<dbReference type="RefSeq" id="WP_115331054.1">
    <property type="nucleotide sequence ID" value="NZ_CAAAHP010000001.1"/>
</dbReference>
<sequence length="402" mass="44887">MPVSEKFNIFEKLPIEILFQIFANLPLAEVVKFKHLNKQLTQLVNNYLAEEIKVKKIACGYNFSLILLESGRVFAMGANNYGQLGLLGEEKRLAPSEIIGIEPIAYLSVGFTHAIMLSQKKRIWIMGNNAEQQLSFKKDALKKIQLQCVSTKNDVEKIIACDFTTAYSDKNGIYQLGNNHLKPLIINNNLKLLPRWLQIPVNLNIADISAGKEHVLLLTAEGSVYGIGSNKHGLLGLDDKITHCENWTLLPIKQAIKIKATDLASFILMSNQDLMAAGINSARQLEVSDIPYFSFFKKIAVDIINFDAHEFHTIYIDSSGKLYALGNNDQGQLGIGLADCSKELLQIDKPKSTLPMINKNSENSPLSLISLVKSTSPFFKPKENKGIKDSINRNRDNSHVFN</sequence>
<name>A0A378JJM2_9GAMM</name>
<proteinExistence type="predicted"/>
<feature type="domain" description="F-box" evidence="2">
    <location>
        <begin position="7"/>
        <end position="57"/>
    </location>
</feature>
<evidence type="ECO:0000313" key="3">
    <source>
        <dbReference type="EMBL" id="STX51415.1"/>
    </source>
</evidence>
<dbReference type="GO" id="GO:0005085">
    <property type="term" value="F:guanyl-nucleotide exchange factor activity"/>
    <property type="evidence" value="ECO:0007669"/>
    <property type="project" value="TreeGrafter"/>
</dbReference>
<protein>
    <submittedName>
        <fullName evidence="3">Cell cycle control protein</fullName>
    </submittedName>
</protein>
<dbReference type="PANTHER" id="PTHR45982:SF11">
    <property type="entry name" value="E3 UBIQUITIN-PROTEIN LIGASE HERC1 ISOFORM X1-RELATED"/>
    <property type="match status" value="1"/>
</dbReference>
<evidence type="ECO:0000313" key="4">
    <source>
        <dbReference type="Proteomes" id="UP000254794"/>
    </source>
</evidence>
<dbReference type="InterPro" id="IPR001810">
    <property type="entry name" value="F-box_dom"/>
</dbReference>
<dbReference type="PANTHER" id="PTHR45982">
    <property type="entry name" value="REGULATOR OF CHROMOSOME CONDENSATION"/>
    <property type="match status" value="1"/>
</dbReference>
<dbReference type="OrthoDB" id="5652934at2"/>
<dbReference type="InterPro" id="IPR036047">
    <property type="entry name" value="F-box-like_dom_sf"/>
</dbReference>
<dbReference type="SUPFAM" id="SSF81383">
    <property type="entry name" value="F-box domain"/>
    <property type="match status" value="1"/>
</dbReference>
<dbReference type="Pfam" id="PF00646">
    <property type="entry name" value="F-box"/>
    <property type="match status" value="1"/>
</dbReference>